<organism evidence="18 19">
    <name type="scientific">Pseudomonas parafulva</name>
    <dbReference type="NCBI Taxonomy" id="157782"/>
    <lineage>
        <taxon>Bacteria</taxon>
        <taxon>Pseudomonadati</taxon>
        <taxon>Pseudomonadota</taxon>
        <taxon>Gammaproteobacteria</taxon>
        <taxon>Pseudomonadales</taxon>
        <taxon>Pseudomonadaceae</taxon>
        <taxon>Pseudomonas</taxon>
    </lineage>
</organism>
<evidence type="ECO:0000313" key="19">
    <source>
        <dbReference type="Proteomes" id="UP000258127"/>
    </source>
</evidence>
<evidence type="ECO:0000256" key="13">
    <source>
        <dbReference type="PIRSR" id="PIRSR634183-3"/>
    </source>
</evidence>
<feature type="binding site" evidence="12">
    <location>
        <position position="137"/>
    </location>
    <ligand>
        <name>substrate</name>
    </ligand>
</feature>
<dbReference type="PANTHER" id="PTHR43884">
    <property type="entry name" value="ACYL-COA DEHYDROGENASE"/>
    <property type="match status" value="1"/>
</dbReference>
<dbReference type="InterPro" id="IPR046373">
    <property type="entry name" value="Acyl-CoA_Oxase/DH_mid-dom_sf"/>
</dbReference>
<dbReference type="FunFam" id="1.10.540.10:FF:000022">
    <property type="entry name" value="Isovaleryl-CoA dehydrogenase isoform 2"/>
    <property type="match status" value="1"/>
</dbReference>
<dbReference type="Gene3D" id="1.20.140.10">
    <property type="entry name" value="Butyryl-CoA Dehydrogenase, subunit A, domain 3"/>
    <property type="match status" value="1"/>
</dbReference>
<feature type="active site" description="Proton acceptor" evidence="11">
    <location>
        <position position="247"/>
    </location>
</feature>
<dbReference type="Gene3D" id="1.10.540.10">
    <property type="entry name" value="Acyl-CoA dehydrogenase/oxidase, N-terminal domain"/>
    <property type="match status" value="1"/>
</dbReference>
<evidence type="ECO:0000256" key="7">
    <source>
        <dbReference type="ARBA" id="ARBA00022827"/>
    </source>
</evidence>
<sequence length="387" mass="42436">MTYPSLNFALGETLDMLREQVQSFVAAELAPRASAIDAENQFPADLWRKFGDMGLLGITVDEQYGGSGMGYLAHVIAMEEISRGSASVALSYGAHSNLCVNQIKRNGNADQKARYLPKLVSGEHVGALAMSEPNAGSDVVSMKLRAEKRGERYVLNGSKTWITNGPDANTYVIYAKTDLDKGAHGITAFIVERDWKGFTRSQKFDKLGMRGSNTCELFFDDVEVPEENILGQKNGGVRVLMSGLDYERVVLSGGPVGIMQAAMDVVVPYIHDRKQFGQSIGEFQLIQGKIADMYTQLNASRAYLYAVAQACDRGETTRKDAAGVILYTAERATQIALEAIQILGGNGYINEFPTGRLLRDAKLYEIGAGTSEIRRMLIGRELFNETR</sequence>
<dbReference type="GO" id="GO:0008470">
    <property type="term" value="F:3-methylbutanoyl-CoA dehydrogenase activity"/>
    <property type="evidence" value="ECO:0007669"/>
    <property type="project" value="UniProtKB-EC"/>
</dbReference>
<evidence type="ECO:0000313" key="18">
    <source>
        <dbReference type="EMBL" id="AXO89861.1"/>
    </source>
</evidence>
<dbReference type="PANTHER" id="PTHR43884:SF12">
    <property type="entry name" value="ISOVALERYL-COA DEHYDROGENASE, MITOCHONDRIAL-RELATED"/>
    <property type="match status" value="1"/>
</dbReference>
<feature type="domain" description="Acyl-CoA dehydrogenase/oxidase N-terminal" evidence="17">
    <location>
        <begin position="12"/>
        <end position="123"/>
    </location>
</feature>
<keyword evidence="7 13" id="KW-0274">FAD</keyword>
<evidence type="ECO:0000256" key="14">
    <source>
        <dbReference type="RuleBase" id="RU362125"/>
    </source>
</evidence>
<comment type="similarity">
    <text evidence="3 14">Belongs to the acyl-CoA dehydrogenase family.</text>
</comment>
<evidence type="ECO:0000256" key="6">
    <source>
        <dbReference type="ARBA" id="ARBA00022630"/>
    </source>
</evidence>
<evidence type="ECO:0000256" key="4">
    <source>
        <dbReference type="ARBA" id="ARBA00012044"/>
    </source>
</evidence>
<feature type="binding site" evidence="13">
    <location>
        <position position="284"/>
    </location>
    <ligand>
        <name>FAD</name>
        <dbReference type="ChEBI" id="CHEBI:57692"/>
    </ligand>
</feature>
<keyword evidence="9 14" id="KW-0560">Oxidoreductase</keyword>
<comment type="catalytic activity">
    <reaction evidence="10">
        <text>3-methylbutanoyl-CoA + oxidized [electron-transfer flavoprotein] + H(+) = 3-methylbut-2-enoyl-CoA + reduced [electron-transfer flavoprotein]</text>
        <dbReference type="Rhea" id="RHEA:12276"/>
        <dbReference type="Rhea" id="RHEA-COMP:10685"/>
        <dbReference type="Rhea" id="RHEA-COMP:10686"/>
        <dbReference type="ChEBI" id="CHEBI:15378"/>
        <dbReference type="ChEBI" id="CHEBI:57344"/>
        <dbReference type="ChEBI" id="CHEBI:57345"/>
        <dbReference type="ChEBI" id="CHEBI:57692"/>
        <dbReference type="ChEBI" id="CHEBI:58307"/>
        <dbReference type="EC" id="1.3.8.4"/>
    </reaction>
</comment>
<dbReference type="EMBL" id="CP031641">
    <property type="protein sequence ID" value="AXO89861.1"/>
    <property type="molecule type" value="Genomic_DNA"/>
</dbReference>
<evidence type="ECO:0000256" key="8">
    <source>
        <dbReference type="ARBA" id="ARBA00022946"/>
    </source>
</evidence>
<comment type="cofactor">
    <cofactor evidence="1 13 14">
        <name>FAD</name>
        <dbReference type="ChEBI" id="CHEBI:57692"/>
    </cofactor>
</comment>
<feature type="binding site" evidence="12">
    <location>
        <begin position="245"/>
        <end position="248"/>
    </location>
    <ligand>
        <name>substrate</name>
    </ligand>
</feature>
<dbReference type="PROSITE" id="PS00073">
    <property type="entry name" value="ACYL_COA_DH_2"/>
    <property type="match status" value="1"/>
</dbReference>
<proteinExistence type="inferred from homology"/>
<dbReference type="InterPro" id="IPR013786">
    <property type="entry name" value="AcylCoA_DH/ox_N"/>
</dbReference>
<dbReference type="GO" id="GO:0006552">
    <property type="term" value="P:L-leucine catabolic process"/>
    <property type="evidence" value="ECO:0007669"/>
    <property type="project" value="TreeGrafter"/>
</dbReference>
<comment type="pathway">
    <text evidence="2">Amino-acid degradation; L-leucine degradation; (S)-3-hydroxy-3-methylglutaryl-CoA from 3-isovaleryl-CoA: step 1/3.</text>
</comment>
<evidence type="ECO:0000256" key="2">
    <source>
        <dbReference type="ARBA" id="ARBA00004898"/>
    </source>
</evidence>
<dbReference type="PIRSF" id="PIRSF016578">
    <property type="entry name" value="HsaA"/>
    <property type="match status" value="1"/>
</dbReference>
<evidence type="ECO:0000256" key="1">
    <source>
        <dbReference type="ARBA" id="ARBA00001974"/>
    </source>
</evidence>
<feature type="binding site" evidence="12">
    <location>
        <begin position="368"/>
        <end position="369"/>
    </location>
    <ligand>
        <name>substrate</name>
    </ligand>
</feature>
<evidence type="ECO:0000256" key="10">
    <source>
        <dbReference type="ARBA" id="ARBA00052875"/>
    </source>
</evidence>
<accession>A0AAI8KDL9</accession>
<dbReference type="AlphaFoldDB" id="A0AAI8KDL9"/>
<keyword evidence="19" id="KW-1185">Reference proteome</keyword>
<name>A0AAI8KDL9_9PSED</name>
<feature type="domain" description="Acyl-CoA dehydrogenase/oxidase C-terminal" evidence="15">
    <location>
        <begin position="234"/>
        <end position="382"/>
    </location>
</feature>
<dbReference type="PROSITE" id="PS00072">
    <property type="entry name" value="ACYL_COA_DH_1"/>
    <property type="match status" value="1"/>
</dbReference>
<evidence type="ECO:0000256" key="9">
    <source>
        <dbReference type="ARBA" id="ARBA00023002"/>
    </source>
</evidence>
<dbReference type="RefSeq" id="WP_116889180.1">
    <property type="nucleotide sequence ID" value="NZ_CP031641.1"/>
</dbReference>
<dbReference type="InterPro" id="IPR006089">
    <property type="entry name" value="Acyl-CoA_DH_CS"/>
</dbReference>
<keyword evidence="8" id="KW-0809">Transit peptide</keyword>
<evidence type="ECO:0000256" key="11">
    <source>
        <dbReference type="PIRSR" id="PIRSR634183-1"/>
    </source>
</evidence>
<evidence type="ECO:0000259" key="16">
    <source>
        <dbReference type="Pfam" id="PF02770"/>
    </source>
</evidence>
<evidence type="ECO:0000259" key="15">
    <source>
        <dbReference type="Pfam" id="PF00441"/>
    </source>
</evidence>
<dbReference type="Pfam" id="PF02770">
    <property type="entry name" value="Acyl-CoA_dh_M"/>
    <property type="match status" value="1"/>
</dbReference>
<feature type="binding site" evidence="13">
    <location>
        <position position="273"/>
    </location>
    <ligand>
        <name>FAD</name>
        <dbReference type="ChEBI" id="CHEBI:57692"/>
    </ligand>
</feature>
<dbReference type="InterPro" id="IPR006091">
    <property type="entry name" value="Acyl-CoA_Oxase/DH_mid-dom"/>
</dbReference>
<feature type="binding site" evidence="13">
    <location>
        <begin position="161"/>
        <end position="163"/>
    </location>
    <ligand>
        <name>FAD</name>
        <dbReference type="ChEBI" id="CHEBI:57692"/>
    </ligand>
</feature>
<evidence type="ECO:0000256" key="3">
    <source>
        <dbReference type="ARBA" id="ARBA00009347"/>
    </source>
</evidence>
<dbReference type="SUPFAM" id="SSF56645">
    <property type="entry name" value="Acyl-CoA dehydrogenase NM domain-like"/>
    <property type="match status" value="1"/>
</dbReference>
<dbReference type="Proteomes" id="UP000258127">
    <property type="component" value="Chromosome"/>
</dbReference>
<evidence type="ECO:0000256" key="5">
    <source>
        <dbReference type="ARBA" id="ARBA00018258"/>
    </source>
</evidence>
<feature type="binding site" evidence="13">
    <location>
        <begin position="370"/>
        <end position="372"/>
    </location>
    <ligand>
        <name>FAD</name>
        <dbReference type="ChEBI" id="CHEBI:57692"/>
    </ligand>
</feature>
<keyword evidence="6 14" id="KW-0285">Flavoprotein</keyword>
<feature type="binding site" evidence="13">
    <location>
        <begin position="341"/>
        <end position="345"/>
    </location>
    <ligand>
        <name>FAD</name>
        <dbReference type="ChEBI" id="CHEBI:57692"/>
    </ligand>
</feature>
<protein>
    <recommendedName>
        <fullName evidence="5">Isovaleryl-CoA dehydrogenase, mitochondrial</fullName>
        <ecNumber evidence="4">1.3.8.4</ecNumber>
    </recommendedName>
</protein>
<evidence type="ECO:0000259" key="17">
    <source>
        <dbReference type="Pfam" id="PF02771"/>
    </source>
</evidence>
<reference evidence="18 19" key="1">
    <citation type="submission" date="2018-08" db="EMBL/GenBank/DDBJ databases">
        <authorList>
            <person name="Lee Y."/>
            <person name="Kakembo D."/>
        </authorList>
    </citation>
    <scope>NUCLEOTIDE SEQUENCE [LARGE SCALE GENOMIC DNA]</scope>
    <source>
        <strain evidence="18 19">JBCS1880</strain>
    </source>
</reference>
<dbReference type="SUPFAM" id="SSF47203">
    <property type="entry name" value="Acyl-CoA dehydrogenase C-terminal domain-like"/>
    <property type="match status" value="1"/>
</dbReference>
<dbReference type="FunFam" id="1.20.140.10:FF:000003">
    <property type="entry name" value="isovaleryl-CoA dehydrogenase, mitochondrial"/>
    <property type="match status" value="1"/>
</dbReference>
<dbReference type="InterPro" id="IPR034183">
    <property type="entry name" value="IVD"/>
</dbReference>
<gene>
    <name evidence="18" type="ORF">DZC75_18300</name>
</gene>
<feature type="domain" description="Acyl-CoA oxidase/dehydrogenase middle" evidence="16">
    <location>
        <begin position="127"/>
        <end position="222"/>
    </location>
</feature>
<dbReference type="CDD" id="cd01156">
    <property type="entry name" value="IVD"/>
    <property type="match status" value="1"/>
</dbReference>
<dbReference type="Pfam" id="PF00441">
    <property type="entry name" value="Acyl-CoA_dh_1"/>
    <property type="match status" value="1"/>
</dbReference>
<dbReference type="Gene3D" id="2.40.110.10">
    <property type="entry name" value="Butyryl-CoA Dehydrogenase, subunit A, domain 2"/>
    <property type="match status" value="1"/>
</dbReference>
<dbReference type="InterPro" id="IPR036250">
    <property type="entry name" value="AcylCo_DH-like_C"/>
</dbReference>
<dbReference type="InterPro" id="IPR037069">
    <property type="entry name" value="AcylCoA_DH/ox_N_sf"/>
</dbReference>
<dbReference type="InterPro" id="IPR009075">
    <property type="entry name" value="AcylCo_DH/oxidase_C"/>
</dbReference>
<feature type="binding site" evidence="13">
    <location>
        <begin position="128"/>
        <end position="137"/>
    </location>
    <ligand>
        <name>FAD</name>
        <dbReference type="ChEBI" id="CHEBI:57692"/>
    </ligand>
</feature>
<dbReference type="FunFam" id="2.40.110.10:FF:000004">
    <property type="entry name" value="Isovaleryl-CoA dehydrogenase, mitochondrial"/>
    <property type="match status" value="1"/>
</dbReference>
<dbReference type="Pfam" id="PF02771">
    <property type="entry name" value="Acyl-CoA_dh_N"/>
    <property type="match status" value="1"/>
</dbReference>
<dbReference type="GO" id="GO:0050660">
    <property type="term" value="F:flavin adenine dinucleotide binding"/>
    <property type="evidence" value="ECO:0007669"/>
    <property type="project" value="InterPro"/>
</dbReference>
<dbReference type="EC" id="1.3.8.4" evidence="4"/>
<dbReference type="InterPro" id="IPR009100">
    <property type="entry name" value="AcylCoA_DH/oxidase_NM_dom_sf"/>
</dbReference>
<evidence type="ECO:0000256" key="12">
    <source>
        <dbReference type="PIRSR" id="PIRSR634183-2"/>
    </source>
</evidence>